<evidence type="ECO:0000256" key="5">
    <source>
        <dbReference type="ARBA" id="ARBA00023002"/>
    </source>
</evidence>
<evidence type="ECO:0000256" key="3">
    <source>
        <dbReference type="ARBA" id="ARBA00022617"/>
    </source>
</evidence>
<keyword evidence="7 9" id="KW-0503">Monooxygenase</keyword>
<dbReference type="PROSITE" id="PS00086">
    <property type="entry name" value="CYTOCHROME_P450"/>
    <property type="match status" value="1"/>
</dbReference>
<gene>
    <name evidence="10" type="primary">bioI</name>
    <name evidence="10" type="ORF">Atai01_55880</name>
</gene>
<dbReference type="InterPro" id="IPR002397">
    <property type="entry name" value="Cyt_P450_B"/>
</dbReference>
<dbReference type="SUPFAM" id="SSF48264">
    <property type="entry name" value="Cytochrome P450"/>
    <property type="match status" value="1"/>
</dbReference>
<dbReference type="PANTHER" id="PTHR46696">
    <property type="entry name" value="P450, PUTATIVE (EUROFUNG)-RELATED"/>
    <property type="match status" value="1"/>
</dbReference>
<keyword evidence="4 9" id="KW-0479">Metal-binding</keyword>
<accession>A0A9W6R4I1</accession>
<organism evidence="10 11">
    <name type="scientific">Amycolatopsis taiwanensis</name>
    <dbReference type="NCBI Taxonomy" id="342230"/>
    <lineage>
        <taxon>Bacteria</taxon>
        <taxon>Bacillati</taxon>
        <taxon>Actinomycetota</taxon>
        <taxon>Actinomycetes</taxon>
        <taxon>Pseudonocardiales</taxon>
        <taxon>Pseudonocardiaceae</taxon>
        <taxon>Amycolatopsis</taxon>
    </lineage>
</organism>
<comment type="function">
    <text evidence="8">Involved in the coupling of aromatic side chains of the heptapeptide of vancomycin.</text>
</comment>
<dbReference type="Pfam" id="PF00067">
    <property type="entry name" value="p450"/>
    <property type="match status" value="1"/>
</dbReference>
<dbReference type="PRINTS" id="PR00359">
    <property type="entry name" value="BP450"/>
</dbReference>
<evidence type="ECO:0000256" key="8">
    <source>
        <dbReference type="ARBA" id="ARBA00055433"/>
    </source>
</evidence>
<dbReference type="GO" id="GO:0020037">
    <property type="term" value="F:heme binding"/>
    <property type="evidence" value="ECO:0007669"/>
    <property type="project" value="InterPro"/>
</dbReference>
<keyword evidence="5 9" id="KW-0560">Oxidoreductase</keyword>
<dbReference type="AlphaFoldDB" id="A0A9W6R4I1"/>
<dbReference type="GO" id="GO:0005506">
    <property type="term" value="F:iron ion binding"/>
    <property type="evidence" value="ECO:0007669"/>
    <property type="project" value="InterPro"/>
</dbReference>
<dbReference type="FunFam" id="1.10.630.10:FF:000018">
    <property type="entry name" value="Cytochrome P450 monooxygenase"/>
    <property type="match status" value="1"/>
</dbReference>
<evidence type="ECO:0000256" key="7">
    <source>
        <dbReference type="ARBA" id="ARBA00023033"/>
    </source>
</evidence>
<protein>
    <submittedName>
        <fullName evidence="10">Biotin biosynthesis cytochrome P450</fullName>
    </submittedName>
</protein>
<dbReference type="Gene3D" id="1.10.630.10">
    <property type="entry name" value="Cytochrome P450"/>
    <property type="match status" value="1"/>
</dbReference>
<evidence type="ECO:0000313" key="11">
    <source>
        <dbReference type="Proteomes" id="UP001165136"/>
    </source>
</evidence>
<name>A0A9W6R4I1_9PSEU</name>
<dbReference type="GO" id="GO:0004497">
    <property type="term" value="F:monooxygenase activity"/>
    <property type="evidence" value="ECO:0007669"/>
    <property type="project" value="UniProtKB-KW"/>
</dbReference>
<evidence type="ECO:0000256" key="9">
    <source>
        <dbReference type="RuleBase" id="RU000461"/>
    </source>
</evidence>
<dbReference type="InterPro" id="IPR017972">
    <property type="entry name" value="Cyt_P450_CS"/>
</dbReference>
<sequence length="427" mass="47211">MTQSAADIAGPDGERLYDVESPHFTEQPYEHYRVARQSCPVVNVGGNRWVVTGRDEVSAMLSDPIVFTSKRILDGNFPLTDECQALLADSLFAKVPPVNADPPEHSRFRALIHEFFSPRSLRLRENSIRALAESLVRDLRGRRKFDLLKDFAYPLPMTVICEILGVPREDHLKVKAWNDAWLALQVLPLEPAQQLEFAKGVLDYEAYYFDLLSQRRQDPQDDLLSLLAKASAGDVESETELTDGAVVAALRVILAAGHETTTNLIANIAHQLLRDRPLWNRLVADHTLVPAAIEEGLRYECSVQGTSRDTTEEVQLGGVRIPAGAKVHAMTAAAGRDPATVTDPDVFRLDRTDRPRHFGFGHGPHFCVGSHLARLEARIAFETLTEQLPDLALAPGFSARYLPGGFVFRGLAELPVTRGETTEPGAV</sequence>
<dbReference type="InterPro" id="IPR001128">
    <property type="entry name" value="Cyt_P450"/>
</dbReference>
<evidence type="ECO:0000256" key="1">
    <source>
        <dbReference type="ARBA" id="ARBA00004660"/>
    </source>
</evidence>
<evidence type="ECO:0000256" key="4">
    <source>
        <dbReference type="ARBA" id="ARBA00022723"/>
    </source>
</evidence>
<dbReference type="EMBL" id="BSTI01000014">
    <property type="protein sequence ID" value="GLY68969.1"/>
    <property type="molecule type" value="Genomic_DNA"/>
</dbReference>
<evidence type="ECO:0000256" key="2">
    <source>
        <dbReference type="ARBA" id="ARBA00010617"/>
    </source>
</evidence>
<evidence type="ECO:0000313" key="10">
    <source>
        <dbReference type="EMBL" id="GLY68969.1"/>
    </source>
</evidence>
<comment type="similarity">
    <text evidence="2 9">Belongs to the cytochrome P450 family.</text>
</comment>
<proteinExistence type="inferred from homology"/>
<comment type="pathway">
    <text evidence="1">Antibiotic biosynthesis; vancomycin biosynthesis.</text>
</comment>
<dbReference type="PANTHER" id="PTHR46696:SF6">
    <property type="entry name" value="P450, PUTATIVE (EUROFUNG)-RELATED"/>
    <property type="match status" value="1"/>
</dbReference>
<keyword evidence="6 9" id="KW-0408">Iron</keyword>
<comment type="caution">
    <text evidence="10">The sequence shown here is derived from an EMBL/GenBank/DDBJ whole genome shotgun (WGS) entry which is preliminary data.</text>
</comment>
<dbReference type="RefSeq" id="WP_285488723.1">
    <property type="nucleotide sequence ID" value="NZ_BSTI01000014.1"/>
</dbReference>
<dbReference type="InterPro" id="IPR036396">
    <property type="entry name" value="Cyt_P450_sf"/>
</dbReference>
<dbReference type="GO" id="GO:0016705">
    <property type="term" value="F:oxidoreductase activity, acting on paired donors, with incorporation or reduction of molecular oxygen"/>
    <property type="evidence" value="ECO:0007669"/>
    <property type="project" value="InterPro"/>
</dbReference>
<dbReference type="Proteomes" id="UP001165136">
    <property type="component" value="Unassembled WGS sequence"/>
</dbReference>
<reference evidence="10" key="1">
    <citation type="submission" date="2023-03" db="EMBL/GenBank/DDBJ databases">
        <title>Amycolatopsis taiwanensis NBRC 103393.</title>
        <authorList>
            <person name="Ichikawa N."/>
            <person name="Sato H."/>
            <person name="Tonouchi N."/>
        </authorList>
    </citation>
    <scope>NUCLEOTIDE SEQUENCE</scope>
    <source>
        <strain evidence="10">NBRC 103393</strain>
    </source>
</reference>
<evidence type="ECO:0000256" key="6">
    <source>
        <dbReference type="ARBA" id="ARBA00023004"/>
    </source>
</evidence>
<keyword evidence="11" id="KW-1185">Reference proteome</keyword>
<keyword evidence="3 9" id="KW-0349">Heme</keyword>